<evidence type="ECO:0000313" key="1">
    <source>
        <dbReference type="EMBL" id="KAH3888726.1"/>
    </source>
</evidence>
<protein>
    <submittedName>
        <fullName evidence="1">Uncharacterized protein</fullName>
    </submittedName>
</protein>
<accession>A0A9D4N653</accession>
<evidence type="ECO:0000313" key="2">
    <source>
        <dbReference type="Proteomes" id="UP000828390"/>
    </source>
</evidence>
<gene>
    <name evidence="1" type="ORF">DPMN_012766</name>
</gene>
<organism evidence="1 2">
    <name type="scientific">Dreissena polymorpha</name>
    <name type="common">Zebra mussel</name>
    <name type="synonym">Mytilus polymorpha</name>
    <dbReference type="NCBI Taxonomy" id="45954"/>
    <lineage>
        <taxon>Eukaryota</taxon>
        <taxon>Metazoa</taxon>
        <taxon>Spiralia</taxon>
        <taxon>Lophotrochozoa</taxon>
        <taxon>Mollusca</taxon>
        <taxon>Bivalvia</taxon>
        <taxon>Autobranchia</taxon>
        <taxon>Heteroconchia</taxon>
        <taxon>Euheterodonta</taxon>
        <taxon>Imparidentia</taxon>
        <taxon>Neoheterodontei</taxon>
        <taxon>Myida</taxon>
        <taxon>Dreissenoidea</taxon>
        <taxon>Dreissenidae</taxon>
        <taxon>Dreissena</taxon>
    </lineage>
</organism>
<reference evidence="1" key="1">
    <citation type="journal article" date="2019" name="bioRxiv">
        <title>The Genome of the Zebra Mussel, Dreissena polymorpha: A Resource for Invasive Species Research.</title>
        <authorList>
            <person name="McCartney M.A."/>
            <person name="Auch B."/>
            <person name="Kono T."/>
            <person name="Mallez S."/>
            <person name="Zhang Y."/>
            <person name="Obille A."/>
            <person name="Becker A."/>
            <person name="Abrahante J.E."/>
            <person name="Garbe J."/>
            <person name="Badalamenti J.P."/>
            <person name="Herman A."/>
            <person name="Mangelson H."/>
            <person name="Liachko I."/>
            <person name="Sullivan S."/>
            <person name="Sone E.D."/>
            <person name="Koren S."/>
            <person name="Silverstein K.A.T."/>
            <person name="Beckman K.B."/>
            <person name="Gohl D.M."/>
        </authorList>
    </citation>
    <scope>NUCLEOTIDE SEQUENCE</scope>
    <source>
        <strain evidence="1">Duluth1</strain>
        <tissue evidence="1">Whole animal</tissue>
    </source>
</reference>
<dbReference type="AlphaFoldDB" id="A0A9D4N653"/>
<sequence length="73" mass="8659">MNIKFHKVFVCLQDDRIAFWDTEGNFLFDSMQSCMMDHKGDQEPLGIKQMIYDPALNTIAATRYRFENEYSQN</sequence>
<reference evidence="1" key="2">
    <citation type="submission" date="2020-11" db="EMBL/GenBank/DDBJ databases">
        <authorList>
            <person name="McCartney M.A."/>
            <person name="Auch B."/>
            <person name="Kono T."/>
            <person name="Mallez S."/>
            <person name="Becker A."/>
            <person name="Gohl D.M."/>
            <person name="Silverstein K.A.T."/>
            <person name="Koren S."/>
            <person name="Bechman K.B."/>
            <person name="Herman A."/>
            <person name="Abrahante J.E."/>
            <person name="Garbe J."/>
        </authorList>
    </citation>
    <scope>NUCLEOTIDE SEQUENCE</scope>
    <source>
        <strain evidence="1">Duluth1</strain>
        <tissue evidence="1">Whole animal</tissue>
    </source>
</reference>
<dbReference type="Proteomes" id="UP000828390">
    <property type="component" value="Unassembled WGS sequence"/>
</dbReference>
<comment type="caution">
    <text evidence="1">The sequence shown here is derived from an EMBL/GenBank/DDBJ whole genome shotgun (WGS) entry which is preliminary data.</text>
</comment>
<dbReference type="EMBL" id="JAIWYP010000001">
    <property type="protein sequence ID" value="KAH3888726.1"/>
    <property type="molecule type" value="Genomic_DNA"/>
</dbReference>
<keyword evidence="2" id="KW-1185">Reference proteome</keyword>
<name>A0A9D4N653_DREPO</name>
<proteinExistence type="predicted"/>